<name>A0A9P8W2S1_9HYPO</name>
<organism evidence="8 9">
    <name type="scientific">Thelonectria olida</name>
    <dbReference type="NCBI Taxonomy" id="1576542"/>
    <lineage>
        <taxon>Eukaryota</taxon>
        <taxon>Fungi</taxon>
        <taxon>Dikarya</taxon>
        <taxon>Ascomycota</taxon>
        <taxon>Pezizomycotina</taxon>
        <taxon>Sordariomycetes</taxon>
        <taxon>Hypocreomycetidae</taxon>
        <taxon>Hypocreales</taxon>
        <taxon>Nectriaceae</taxon>
        <taxon>Thelonectria</taxon>
    </lineage>
</organism>
<evidence type="ECO:0000256" key="2">
    <source>
        <dbReference type="ARBA" id="ARBA00022969"/>
    </source>
</evidence>
<protein>
    <submittedName>
        <fullName evidence="8">Velvet factor-domain-containing protein</fullName>
    </submittedName>
</protein>
<dbReference type="InterPro" id="IPR021740">
    <property type="entry name" value="Velvet"/>
</dbReference>
<feature type="compositionally biased region" description="Polar residues" evidence="6">
    <location>
        <begin position="127"/>
        <end position="136"/>
    </location>
</feature>
<comment type="subcellular location">
    <subcellularLocation>
        <location evidence="1">Nucleus</location>
    </subcellularLocation>
</comment>
<keyword evidence="3" id="KW-0805">Transcription regulation</keyword>
<dbReference type="PROSITE" id="PS51821">
    <property type="entry name" value="VELVET"/>
    <property type="match status" value="1"/>
</dbReference>
<comment type="caution">
    <text evidence="8">The sequence shown here is derived from an EMBL/GenBank/DDBJ whole genome shotgun (WGS) entry which is preliminary data.</text>
</comment>
<accession>A0A9P8W2S1</accession>
<keyword evidence="4" id="KW-0804">Transcription</keyword>
<feature type="region of interest" description="Disordered" evidence="6">
    <location>
        <begin position="30"/>
        <end position="49"/>
    </location>
</feature>
<evidence type="ECO:0000256" key="6">
    <source>
        <dbReference type="SAM" id="MobiDB-lite"/>
    </source>
</evidence>
<dbReference type="PANTHER" id="PTHR33572">
    <property type="entry name" value="SPORE DEVELOPMENT REGULATOR VOSA"/>
    <property type="match status" value="1"/>
</dbReference>
<dbReference type="Gene3D" id="2.60.40.3960">
    <property type="entry name" value="Velvet domain"/>
    <property type="match status" value="1"/>
</dbReference>
<dbReference type="GO" id="GO:0005634">
    <property type="term" value="C:nucleus"/>
    <property type="evidence" value="ECO:0007669"/>
    <property type="project" value="UniProtKB-SubCell"/>
</dbReference>
<feature type="domain" description="Velvet" evidence="7">
    <location>
        <begin position="244"/>
        <end position="429"/>
    </location>
</feature>
<keyword evidence="5" id="KW-0539">Nucleus</keyword>
<feature type="compositionally biased region" description="Polar residues" evidence="6">
    <location>
        <begin position="201"/>
        <end position="210"/>
    </location>
</feature>
<feature type="region of interest" description="Disordered" evidence="6">
    <location>
        <begin position="433"/>
        <end position="466"/>
    </location>
</feature>
<dbReference type="GO" id="GO:0030435">
    <property type="term" value="P:sporulation resulting in formation of a cellular spore"/>
    <property type="evidence" value="ECO:0007669"/>
    <property type="project" value="UniProtKB-KW"/>
</dbReference>
<gene>
    <name evidence="8" type="ORF">B0T10DRAFT_57769</name>
</gene>
<dbReference type="EMBL" id="JAGPYM010000012">
    <property type="protein sequence ID" value="KAH6888627.1"/>
    <property type="molecule type" value="Genomic_DNA"/>
</dbReference>
<feature type="region of interest" description="Disordered" evidence="6">
    <location>
        <begin position="154"/>
        <end position="244"/>
    </location>
</feature>
<sequence length="466" mass="52173">MSFTIVETTSYRLGDTEAMARPYPTAWAHDPRYPPRDPALHPSHFHTQPPQDIRFPPPPVLARAPDNYGPPEVQPPQQARFPSGYHSAAMPAPSPHISYSQLPPGPPPSRHNSVISTSQQRHHGHHVTQNPTSMVHPTAINSSQAYQRQLVPRPLQEHAAPRSETSASAYLPHPPVPRRTNSYGTQRAPPPIVTMPPMPTLSSPAMSPSENRSDPMRIADILSVDGGSNNSTNSMSAPSSRRPSHNLDAEYKLKIRQQPVAARSCGFGERDRRVIDPPPIVQLLIESPYLSEEETKKRLRYCHYVMSCSIYDESGTRDAAFMPEEYRQQRRLMGSLAGAPFVGKDEFGEEGCFFCFPDLSCRTPGAFRLKFSLVMIDPVRAREVRHFPVLVEVKSKVFHVYSAKDFPGMQASTELTKRLKEQGCIISIKKGANEKGKSARLFEDSSEEDEGSRTSQSRKQRRLSRR</sequence>
<feature type="compositionally biased region" description="Basic and acidic residues" evidence="6">
    <location>
        <begin position="30"/>
        <end position="39"/>
    </location>
</feature>
<feature type="compositionally biased region" description="Polar residues" evidence="6">
    <location>
        <begin position="110"/>
        <end position="119"/>
    </location>
</feature>
<evidence type="ECO:0000259" key="7">
    <source>
        <dbReference type="PROSITE" id="PS51821"/>
    </source>
</evidence>
<feature type="compositionally biased region" description="Polar residues" evidence="6">
    <location>
        <begin position="226"/>
        <end position="241"/>
    </location>
</feature>
<evidence type="ECO:0000256" key="3">
    <source>
        <dbReference type="ARBA" id="ARBA00023015"/>
    </source>
</evidence>
<dbReference type="Pfam" id="PF11754">
    <property type="entry name" value="Velvet"/>
    <property type="match status" value="2"/>
</dbReference>
<feature type="compositionally biased region" description="Basic residues" evidence="6">
    <location>
        <begin position="456"/>
        <end position="466"/>
    </location>
</feature>
<dbReference type="InterPro" id="IPR037525">
    <property type="entry name" value="Velvet_dom"/>
</dbReference>
<reference evidence="8 9" key="1">
    <citation type="journal article" date="2021" name="Nat. Commun.">
        <title>Genetic determinants of endophytism in the Arabidopsis root mycobiome.</title>
        <authorList>
            <person name="Mesny F."/>
            <person name="Miyauchi S."/>
            <person name="Thiergart T."/>
            <person name="Pickel B."/>
            <person name="Atanasova L."/>
            <person name="Karlsson M."/>
            <person name="Huettel B."/>
            <person name="Barry K.W."/>
            <person name="Haridas S."/>
            <person name="Chen C."/>
            <person name="Bauer D."/>
            <person name="Andreopoulos W."/>
            <person name="Pangilinan J."/>
            <person name="LaButti K."/>
            <person name="Riley R."/>
            <person name="Lipzen A."/>
            <person name="Clum A."/>
            <person name="Drula E."/>
            <person name="Henrissat B."/>
            <person name="Kohler A."/>
            <person name="Grigoriev I.V."/>
            <person name="Martin F.M."/>
            <person name="Hacquard S."/>
        </authorList>
    </citation>
    <scope>NUCLEOTIDE SEQUENCE [LARGE SCALE GENOMIC DNA]</scope>
    <source>
        <strain evidence="8 9">MPI-CAGE-CH-0241</strain>
    </source>
</reference>
<dbReference type="InterPro" id="IPR038491">
    <property type="entry name" value="Velvet_dom_sf"/>
</dbReference>
<feature type="compositionally biased region" description="Basic and acidic residues" evidence="6">
    <location>
        <begin position="433"/>
        <end position="443"/>
    </location>
</feature>
<evidence type="ECO:0000256" key="5">
    <source>
        <dbReference type="ARBA" id="ARBA00023242"/>
    </source>
</evidence>
<feature type="region of interest" description="Disordered" evidence="6">
    <location>
        <begin position="57"/>
        <end position="136"/>
    </location>
</feature>
<feature type="compositionally biased region" description="Pro residues" evidence="6">
    <location>
        <begin position="188"/>
        <end position="199"/>
    </location>
</feature>
<proteinExistence type="predicted"/>
<keyword evidence="9" id="KW-1185">Reference proteome</keyword>
<evidence type="ECO:0000256" key="4">
    <source>
        <dbReference type="ARBA" id="ARBA00023163"/>
    </source>
</evidence>
<dbReference type="PANTHER" id="PTHR33572:SF17">
    <property type="entry name" value="SEXUAL DEVELOPMENT REGULATOR VELC"/>
    <property type="match status" value="1"/>
</dbReference>
<dbReference type="Proteomes" id="UP000777438">
    <property type="component" value="Unassembled WGS sequence"/>
</dbReference>
<evidence type="ECO:0000313" key="8">
    <source>
        <dbReference type="EMBL" id="KAH6888627.1"/>
    </source>
</evidence>
<dbReference type="OrthoDB" id="3056235at2759"/>
<dbReference type="AlphaFoldDB" id="A0A9P8W2S1"/>
<evidence type="ECO:0000313" key="9">
    <source>
        <dbReference type="Proteomes" id="UP000777438"/>
    </source>
</evidence>
<evidence type="ECO:0000256" key="1">
    <source>
        <dbReference type="ARBA" id="ARBA00004123"/>
    </source>
</evidence>
<keyword evidence="2" id="KW-0749">Sporulation</keyword>